<proteinExistence type="inferred from homology"/>
<feature type="region of interest" description="Disordered" evidence="7">
    <location>
        <begin position="1"/>
        <end position="22"/>
    </location>
</feature>
<keyword evidence="3 8" id="KW-0812">Transmembrane</keyword>
<name>A0AAV5FW06_ELECO</name>
<keyword evidence="10" id="KW-1185">Reference proteome</keyword>
<dbReference type="GO" id="GO:0005783">
    <property type="term" value="C:endoplasmic reticulum"/>
    <property type="evidence" value="ECO:0007669"/>
    <property type="project" value="TreeGrafter"/>
</dbReference>
<gene>
    <name evidence="9" type="primary">gb28142</name>
    <name evidence="9" type="ORF">PR202_gb28142</name>
</gene>
<feature type="transmembrane region" description="Helical" evidence="8">
    <location>
        <begin position="49"/>
        <end position="72"/>
    </location>
</feature>
<evidence type="ECO:0000256" key="5">
    <source>
        <dbReference type="ARBA" id="ARBA00023136"/>
    </source>
</evidence>
<protein>
    <recommendedName>
        <fullName evidence="6">ALA-interacting subunit</fullName>
    </recommendedName>
</protein>
<dbReference type="PANTHER" id="PTHR10926">
    <property type="entry name" value="CELL CYCLE CONTROL PROTEIN 50"/>
    <property type="match status" value="1"/>
</dbReference>
<evidence type="ECO:0000256" key="2">
    <source>
        <dbReference type="ARBA" id="ARBA00009457"/>
    </source>
</evidence>
<dbReference type="AlphaFoldDB" id="A0AAV5FW06"/>
<comment type="similarity">
    <text evidence="2 6">Belongs to the CDC50/LEM3 family.</text>
</comment>
<organism evidence="9 10">
    <name type="scientific">Eleusine coracana subsp. coracana</name>
    <dbReference type="NCBI Taxonomy" id="191504"/>
    <lineage>
        <taxon>Eukaryota</taxon>
        <taxon>Viridiplantae</taxon>
        <taxon>Streptophyta</taxon>
        <taxon>Embryophyta</taxon>
        <taxon>Tracheophyta</taxon>
        <taxon>Spermatophyta</taxon>
        <taxon>Magnoliopsida</taxon>
        <taxon>Liliopsida</taxon>
        <taxon>Poales</taxon>
        <taxon>Poaceae</taxon>
        <taxon>PACMAD clade</taxon>
        <taxon>Chloridoideae</taxon>
        <taxon>Cynodonteae</taxon>
        <taxon>Eleusininae</taxon>
        <taxon>Eleusine</taxon>
    </lineage>
</organism>
<dbReference type="EMBL" id="BQKI01000097">
    <property type="protein sequence ID" value="GJN39048.1"/>
    <property type="molecule type" value="Genomic_DNA"/>
</dbReference>
<feature type="compositionally biased region" description="Low complexity" evidence="7">
    <location>
        <begin position="1"/>
        <end position="10"/>
    </location>
</feature>
<evidence type="ECO:0000313" key="10">
    <source>
        <dbReference type="Proteomes" id="UP001054889"/>
    </source>
</evidence>
<dbReference type="InterPro" id="IPR005045">
    <property type="entry name" value="CDC50/LEM3_fam"/>
</dbReference>
<dbReference type="Proteomes" id="UP001054889">
    <property type="component" value="Unassembled WGS sequence"/>
</dbReference>
<dbReference type="Pfam" id="PF03381">
    <property type="entry name" value="CDC50"/>
    <property type="match status" value="1"/>
</dbReference>
<reference evidence="9" key="2">
    <citation type="submission" date="2021-12" db="EMBL/GenBank/DDBJ databases">
        <title>Resequencing data analysis of finger millet.</title>
        <authorList>
            <person name="Hatakeyama M."/>
            <person name="Aluri S."/>
            <person name="Balachadran M.T."/>
            <person name="Sivarajan S.R."/>
            <person name="Poveda L."/>
            <person name="Shimizu-Inatsugi R."/>
            <person name="Schlapbach R."/>
            <person name="Sreeman S.M."/>
            <person name="Shimizu K.K."/>
        </authorList>
    </citation>
    <scope>NUCLEOTIDE SEQUENCE</scope>
</reference>
<evidence type="ECO:0000313" key="9">
    <source>
        <dbReference type="EMBL" id="GJN39048.1"/>
    </source>
</evidence>
<dbReference type="PANTHER" id="PTHR10926:SF30">
    <property type="entry name" value="ALA-INTERACTING SUBUNIT"/>
    <property type="match status" value="1"/>
</dbReference>
<evidence type="ECO:0000256" key="7">
    <source>
        <dbReference type="SAM" id="MobiDB-lite"/>
    </source>
</evidence>
<evidence type="ECO:0000256" key="1">
    <source>
        <dbReference type="ARBA" id="ARBA00004370"/>
    </source>
</evidence>
<sequence length="341" mass="38081">MSGSNAAAGTSNGGSGDAGGAARRNRMPKYSKFTQQELPACKPILTPKWVVSVFFLVGVIFVPIGVVLLLAARDVVEIVDRYDEVCVPGNMTENKLAYIQNSTISKNCSRTLTVTKDMKQPIFVYYELDNFYQNHRRYVKSRNDAQLRDAKKANQTSACEPERTTADGKPIVPCGLIAWSLFNDTYSFTRGNENLTVDKKDISWKSDREHKFGKDVFPSNFQNGSLIGGAKLNPDIPLSDQEDLIVWMRTAALPTFRKLYGRIYVDLKENDTITVNLLNNYNTYSFGGKKKLVLSTATWLGGKNSFLGYAYLSVGGFCIFLAFTFTLLYFIKPSPFYLGLS</sequence>
<dbReference type="GO" id="GO:0005794">
    <property type="term" value="C:Golgi apparatus"/>
    <property type="evidence" value="ECO:0007669"/>
    <property type="project" value="TreeGrafter"/>
</dbReference>
<feature type="transmembrane region" description="Helical" evidence="8">
    <location>
        <begin position="309"/>
        <end position="331"/>
    </location>
</feature>
<comment type="caution">
    <text evidence="9">The sequence shown here is derived from an EMBL/GenBank/DDBJ whole genome shotgun (WGS) entry which is preliminary data.</text>
</comment>
<evidence type="ECO:0000256" key="6">
    <source>
        <dbReference type="PIRNR" id="PIRNR015840"/>
    </source>
</evidence>
<keyword evidence="5 6" id="KW-0472">Membrane</keyword>
<reference evidence="9" key="1">
    <citation type="journal article" date="2018" name="DNA Res.">
        <title>Multiple hybrid de novo genome assembly of finger millet, an orphan allotetraploid crop.</title>
        <authorList>
            <person name="Hatakeyama M."/>
            <person name="Aluri S."/>
            <person name="Balachadran M.T."/>
            <person name="Sivarajan S.R."/>
            <person name="Patrignani A."/>
            <person name="Gruter S."/>
            <person name="Poveda L."/>
            <person name="Shimizu-Inatsugi R."/>
            <person name="Baeten J."/>
            <person name="Francoijs K.J."/>
            <person name="Nataraja K.N."/>
            <person name="Reddy Y.A.N."/>
            <person name="Phadnis S."/>
            <person name="Ravikumar R.L."/>
            <person name="Schlapbach R."/>
            <person name="Sreeman S.M."/>
            <person name="Shimizu K.K."/>
        </authorList>
    </citation>
    <scope>NUCLEOTIDE SEQUENCE</scope>
</reference>
<comment type="subcellular location">
    <subcellularLocation>
        <location evidence="1">Membrane</location>
    </subcellularLocation>
</comment>
<dbReference type="PIRSF" id="PIRSF015840">
    <property type="entry name" value="DUF284_TM_euk"/>
    <property type="match status" value="1"/>
</dbReference>
<keyword evidence="4 8" id="KW-1133">Transmembrane helix</keyword>
<evidence type="ECO:0000256" key="3">
    <source>
        <dbReference type="ARBA" id="ARBA00022692"/>
    </source>
</evidence>
<dbReference type="GO" id="GO:0005886">
    <property type="term" value="C:plasma membrane"/>
    <property type="evidence" value="ECO:0007669"/>
    <property type="project" value="TreeGrafter"/>
</dbReference>
<accession>A0AAV5FW06</accession>
<evidence type="ECO:0000256" key="4">
    <source>
        <dbReference type="ARBA" id="ARBA00022989"/>
    </source>
</evidence>
<evidence type="ECO:0000256" key="8">
    <source>
        <dbReference type="SAM" id="Phobius"/>
    </source>
</evidence>